<dbReference type="Pfam" id="PF07714">
    <property type="entry name" value="PK_Tyr_Ser-Thr"/>
    <property type="match status" value="1"/>
</dbReference>
<dbReference type="PROSITE" id="PS50011">
    <property type="entry name" value="PROTEIN_KINASE_DOM"/>
    <property type="match status" value="1"/>
</dbReference>
<feature type="domain" description="Protein kinase" evidence="3">
    <location>
        <begin position="1"/>
        <end position="149"/>
    </location>
</feature>
<dbReference type="SMART" id="SM00219">
    <property type="entry name" value="TyrKc"/>
    <property type="match status" value="1"/>
</dbReference>
<evidence type="ECO:0000256" key="1">
    <source>
        <dbReference type="ARBA" id="ARBA00022741"/>
    </source>
</evidence>
<dbReference type="GO" id="GO:0005524">
    <property type="term" value="F:ATP binding"/>
    <property type="evidence" value="ECO:0007669"/>
    <property type="project" value="UniProtKB-KW"/>
</dbReference>
<dbReference type="InterPro" id="IPR020635">
    <property type="entry name" value="Tyr_kinase_cat_dom"/>
</dbReference>
<organism evidence="4">
    <name type="scientific">Schistocephalus solidus</name>
    <name type="common">Tapeworm</name>
    <dbReference type="NCBI Taxonomy" id="70667"/>
    <lineage>
        <taxon>Eukaryota</taxon>
        <taxon>Metazoa</taxon>
        <taxon>Spiralia</taxon>
        <taxon>Lophotrochozoa</taxon>
        <taxon>Platyhelminthes</taxon>
        <taxon>Cestoda</taxon>
        <taxon>Eucestoda</taxon>
        <taxon>Diphyllobothriidea</taxon>
        <taxon>Diphyllobothriidae</taxon>
        <taxon>Schistocephalus</taxon>
    </lineage>
</organism>
<evidence type="ECO:0000259" key="3">
    <source>
        <dbReference type="PROSITE" id="PS50011"/>
    </source>
</evidence>
<protein>
    <submittedName>
        <fullName evidence="4">Protein kinase domain-containing protein</fullName>
    </submittedName>
</protein>
<evidence type="ECO:0000313" key="4">
    <source>
        <dbReference type="WBParaSite" id="SSLN_0001034501-mRNA-1"/>
    </source>
</evidence>
<dbReference type="InterPro" id="IPR001245">
    <property type="entry name" value="Ser-Thr/Tyr_kinase_cat_dom"/>
</dbReference>
<dbReference type="PANTHER" id="PTHR24418">
    <property type="entry name" value="TYROSINE-PROTEIN KINASE"/>
    <property type="match status" value="1"/>
</dbReference>
<sequence length="211" mass="23120">LCSFRSTLRLLQTFYLKKGYHSPISPPRTCASLICYLSSVNAVAQNKEYVAHAGARFPIKWTAPEAANYSRFTVKSDVWSFGILLTEIVTHGRTPYPGMHNAEVLRQVEAGYRMPAPSGCPPALYDLMLECWAAEEDARPAFAQIHARLELLLCDEEAGGLDEDGMERPAYRDPDPGGLRLTTVAPDATCDTPTLGHFRQAGGHIALVASP</sequence>
<dbReference type="FunFam" id="1.10.510.10:FF:000986">
    <property type="entry name" value="Protein tyrosine kinase 2aa"/>
    <property type="match status" value="1"/>
</dbReference>
<dbReference type="GO" id="GO:0004713">
    <property type="term" value="F:protein tyrosine kinase activity"/>
    <property type="evidence" value="ECO:0007669"/>
    <property type="project" value="InterPro"/>
</dbReference>
<dbReference type="InterPro" id="IPR000719">
    <property type="entry name" value="Prot_kinase_dom"/>
</dbReference>
<reference evidence="4" key="1">
    <citation type="submission" date="2016-06" db="UniProtKB">
        <authorList>
            <consortium name="WormBaseParasite"/>
        </authorList>
    </citation>
    <scope>IDENTIFICATION</scope>
</reference>
<dbReference type="InterPro" id="IPR011009">
    <property type="entry name" value="Kinase-like_dom_sf"/>
</dbReference>
<accession>A0A183T0H4</accession>
<dbReference type="AlphaFoldDB" id="A0A183T0H4"/>
<dbReference type="InterPro" id="IPR050198">
    <property type="entry name" value="Non-receptor_tyrosine_kinases"/>
</dbReference>
<proteinExistence type="predicted"/>
<dbReference type="Gene3D" id="1.10.510.10">
    <property type="entry name" value="Transferase(Phosphotransferase) domain 1"/>
    <property type="match status" value="1"/>
</dbReference>
<keyword evidence="2" id="KW-0067">ATP-binding</keyword>
<dbReference type="SUPFAM" id="SSF56112">
    <property type="entry name" value="Protein kinase-like (PK-like)"/>
    <property type="match status" value="1"/>
</dbReference>
<evidence type="ECO:0000256" key="2">
    <source>
        <dbReference type="ARBA" id="ARBA00022840"/>
    </source>
</evidence>
<dbReference type="PRINTS" id="PR00109">
    <property type="entry name" value="TYRKINASE"/>
</dbReference>
<name>A0A183T0H4_SCHSO</name>
<dbReference type="WBParaSite" id="SSLN_0001034501-mRNA-1">
    <property type="protein sequence ID" value="SSLN_0001034501-mRNA-1"/>
    <property type="gene ID" value="SSLN_0001034501"/>
</dbReference>
<keyword evidence="1" id="KW-0547">Nucleotide-binding</keyword>